<evidence type="ECO:0008006" key="4">
    <source>
        <dbReference type="Google" id="ProtNLM"/>
    </source>
</evidence>
<evidence type="ECO:0000313" key="3">
    <source>
        <dbReference type="Proteomes" id="UP000631553"/>
    </source>
</evidence>
<reference evidence="2 3" key="1">
    <citation type="submission" date="2020-07" db="EMBL/GenBank/DDBJ databases">
        <title>Sequencing the genomes of 1000 actinobacteria strains.</title>
        <authorList>
            <person name="Klenk H.-P."/>
        </authorList>
    </citation>
    <scope>NUCLEOTIDE SEQUENCE [LARGE SCALE GENOMIC DNA]</scope>
    <source>
        <strain evidence="2 3">DSM 43814</strain>
    </source>
</reference>
<comment type="caution">
    <text evidence="2">The sequence shown here is derived from an EMBL/GenBank/DDBJ whole genome shotgun (WGS) entry which is preliminary data.</text>
</comment>
<name>A0ABX2RNE2_9ACTN</name>
<dbReference type="EMBL" id="JACCCQ010000001">
    <property type="protein sequence ID" value="NYF57876.1"/>
    <property type="molecule type" value="Genomic_DNA"/>
</dbReference>
<dbReference type="Proteomes" id="UP000631553">
    <property type="component" value="Unassembled WGS sequence"/>
</dbReference>
<keyword evidence="3" id="KW-1185">Reference proteome</keyword>
<proteinExistence type="predicted"/>
<evidence type="ECO:0000256" key="1">
    <source>
        <dbReference type="SAM" id="MobiDB-lite"/>
    </source>
</evidence>
<organism evidence="2 3">
    <name type="scientific">Micromonospora purpureochromogenes</name>
    <dbReference type="NCBI Taxonomy" id="47872"/>
    <lineage>
        <taxon>Bacteria</taxon>
        <taxon>Bacillati</taxon>
        <taxon>Actinomycetota</taxon>
        <taxon>Actinomycetes</taxon>
        <taxon>Micromonosporales</taxon>
        <taxon>Micromonosporaceae</taxon>
        <taxon>Micromonospora</taxon>
    </lineage>
</organism>
<accession>A0ABX2RNE2</accession>
<protein>
    <recommendedName>
        <fullName evidence="4">Abortive infection C-terminus</fullName>
    </recommendedName>
</protein>
<gene>
    <name evidence="2" type="ORF">HDA35_003707</name>
</gene>
<sequence>MSDLDWQAPSRRHYPLPEPTEEVSPELHRGLKGWLQQVLLGVAPHRTPRPRTDYGTEVRQIMLRLGTDKPPWELPADAILDAVHTTLFVKRWTEADDDALRELVDMLASSNSLWRVKQRPDGRQGLERAVDETVAAAAAKAVGSAQQQAADHLREAWRAAYGRDPDPDKAFNEAMRGVEEVACPLVLRKKAAAGTAGLGDVIGVLKSSQFPLWEIGLPDKTGQPRDVGSLVGMMETLWQAQVSRHGGSPKSRRQDEDEARAVVPLAAVLVHWLSTGVLRKKPSL</sequence>
<dbReference type="RefSeq" id="WP_179803860.1">
    <property type="nucleotide sequence ID" value="NZ_JACCCQ010000001.1"/>
</dbReference>
<feature type="region of interest" description="Disordered" evidence="1">
    <location>
        <begin position="1"/>
        <end position="23"/>
    </location>
</feature>
<evidence type="ECO:0000313" key="2">
    <source>
        <dbReference type="EMBL" id="NYF57876.1"/>
    </source>
</evidence>